<dbReference type="EMBL" id="CP002059">
    <property type="protein sequence ID" value="ADI62835.1"/>
    <property type="molecule type" value="Genomic_DNA"/>
</dbReference>
<dbReference type="KEGG" id="naz:Aazo_0210"/>
<reference evidence="2 3" key="1">
    <citation type="journal article" date="2010" name="PLoS ONE">
        <title>Genome erosion in a nitrogen-fixing vertically transmitted endosymbiotic multicellular cyanobacterium.</title>
        <authorList>
            <person name="Ran L."/>
            <person name="Larsson J."/>
            <person name="Vigil-Stenman T."/>
            <person name="Nylander J.A."/>
            <person name="Ininbergs K."/>
            <person name="Zheng W.W."/>
            <person name="Lapidus A."/>
            <person name="Lowry S."/>
            <person name="Haselkorn R."/>
            <person name="Bergman B."/>
        </authorList>
    </citation>
    <scope>NUCLEOTIDE SEQUENCE [LARGE SCALE GENOMIC DNA]</scope>
    <source>
        <strain evidence="2 3">0708</strain>
    </source>
</reference>
<protein>
    <submittedName>
        <fullName evidence="2">Uncharacterized protein</fullName>
    </submittedName>
</protein>
<dbReference type="RefSeq" id="WP_013189855.1">
    <property type="nucleotide sequence ID" value="NC_014248.1"/>
</dbReference>
<dbReference type="eggNOG" id="COG0365">
    <property type="taxonomic scope" value="Bacteria"/>
</dbReference>
<keyword evidence="1" id="KW-0472">Membrane</keyword>
<feature type="transmembrane region" description="Helical" evidence="1">
    <location>
        <begin position="80"/>
        <end position="99"/>
    </location>
</feature>
<gene>
    <name evidence="2" type="ordered locus">Aazo_0210</name>
</gene>
<dbReference type="OrthoDB" id="425089at2"/>
<evidence type="ECO:0000313" key="3">
    <source>
        <dbReference type="Proteomes" id="UP000001511"/>
    </source>
</evidence>
<proteinExistence type="predicted"/>
<feature type="transmembrane region" description="Helical" evidence="1">
    <location>
        <begin position="105"/>
        <end position="129"/>
    </location>
</feature>
<dbReference type="HOGENOM" id="CLU_1832325_0_0_3"/>
<sequence length="140" mass="16131">MMINYREKIIALWTVFLLGILFHTQLGLMPLFHGLSVVESQKAASINELSGIFWLMLGFFMLPMLAIVGTAFTENKLYRVTHFGLTIFYGIMNLMHLVLDLLLPHILWYQIGLMAFLFLIGLLLIFVAYQWMKSPLSRAC</sequence>
<accession>D7DYL2</accession>
<evidence type="ECO:0000313" key="2">
    <source>
        <dbReference type="EMBL" id="ADI62835.1"/>
    </source>
</evidence>
<evidence type="ECO:0000256" key="1">
    <source>
        <dbReference type="SAM" id="Phobius"/>
    </source>
</evidence>
<dbReference type="STRING" id="551115.Aazo_0210"/>
<keyword evidence="1" id="KW-0812">Transmembrane</keyword>
<dbReference type="AlphaFoldDB" id="D7DYL2"/>
<feature type="transmembrane region" description="Helical" evidence="1">
    <location>
        <begin position="12"/>
        <end position="32"/>
    </location>
</feature>
<feature type="transmembrane region" description="Helical" evidence="1">
    <location>
        <begin position="52"/>
        <end position="73"/>
    </location>
</feature>
<dbReference type="Proteomes" id="UP000001511">
    <property type="component" value="Chromosome"/>
</dbReference>
<keyword evidence="3" id="KW-1185">Reference proteome</keyword>
<organism evidence="2 3">
    <name type="scientific">Nostoc azollae (strain 0708)</name>
    <name type="common">Anabaena azollae (strain 0708)</name>
    <dbReference type="NCBI Taxonomy" id="551115"/>
    <lineage>
        <taxon>Bacteria</taxon>
        <taxon>Bacillati</taxon>
        <taxon>Cyanobacteriota</taxon>
        <taxon>Cyanophyceae</taxon>
        <taxon>Nostocales</taxon>
        <taxon>Nostocaceae</taxon>
        <taxon>Trichormus</taxon>
    </lineage>
</organism>
<name>D7DYL2_NOSA0</name>
<keyword evidence="1" id="KW-1133">Transmembrane helix</keyword>